<reference evidence="18" key="1">
    <citation type="journal article" date="2011" name="PLoS Genet.">
        <title>Genomic analysis of the necrotrophic fungal pathogens Sclerotinia sclerotiorum and Botrytis cinerea.</title>
        <authorList>
            <person name="Amselem J."/>
            <person name="Cuomo C.A."/>
            <person name="van Kan J.A."/>
            <person name="Viaud M."/>
            <person name="Benito E.P."/>
            <person name="Couloux A."/>
            <person name="Coutinho P.M."/>
            <person name="de Vries R.P."/>
            <person name="Dyer P.S."/>
            <person name="Fillinger S."/>
            <person name="Fournier E."/>
            <person name="Gout L."/>
            <person name="Hahn M."/>
            <person name="Kohn L."/>
            <person name="Lapalu N."/>
            <person name="Plummer K.M."/>
            <person name="Pradier J.M."/>
            <person name="Quevillon E."/>
            <person name="Sharon A."/>
            <person name="Simon A."/>
            <person name="ten Have A."/>
            <person name="Tudzynski B."/>
            <person name="Tudzynski P."/>
            <person name="Wincker P."/>
            <person name="Andrew M."/>
            <person name="Anthouard V."/>
            <person name="Beever R.E."/>
            <person name="Beffa R."/>
            <person name="Benoit I."/>
            <person name="Bouzid O."/>
            <person name="Brault B."/>
            <person name="Chen Z."/>
            <person name="Choquer M."/>
            <person name="Collemare J."/>
            <person name="Cotton P."/>
            <person name="Danchin E.G."/>
            <person name="Da Silva C."/>
            <person name="Gautier A."/>
            <person name="Giraud C."/>
            <person name="Giraud T."/>
            <person name="Gonzalez C."/>
            <person name="Grossetete S."/>
            <person name="Guldener U."/>
            <person name="Henrissat B."/>
            <person name="Howlett B.J."/>
            <person name="Kodira C."/>
            <person name="Kretschmer M."/>
            <person name="Lappartient A."/>
            <person name="Leroch M."/>
            <person name="Levis C."/>
            <person name="Mauceli E."/>
            <person name="Neuveglise C."/>
            <person name="Oeser B."/>
            <person name="Pearson M."/>
            <person name="Poulain J."/>
            <person name="Poussereau N."/>
            <person name="Quesneville H."/>
            <person name="Rascle C."/>
            <person name="Schumacher J."/>
            <person name="Segurens B."/>
            <person name="Sexton A."/>
            <person name="Silva E."/>
            <person name="Sirven C."/>
            <person name="Soanes D.M."/>
            <person name="Talbot N.J."/>
            <person name="Templeton M."/>
            <person name="Yandava C."/>
            <person name="Yarden O."/>
            <person name="Zeng Q."/>
            <person name="Rollins J.A."/>
            <person name="Lebrun M.H."/>
            <person name="Dickman M."/>
        </authorList>
    </citation>
    <scope>NUCLEOTIDE SEQUENCE [LARGE SCALE GENOMIC DNA]</scope>
    <source>
        <strain evidence="18">ATCC 18683 / 1980 / Ss-1</strain>
    </source>
</reference>
<dbReference type="InterPro" id="IPR041938">
    <property type="entry name" value="Hist-Lys_N-MTase_N"/>
</dbReference>
<evidence type="ECO:0000313" key="18">
    <source>
        <dbReference type="Proteomes" id="UP000001312"/>
    </source>
</evidence>
<protein>
    <recommendedName>
        <fullName evidence="5">Histone-lysine N-methyltransferase SET9</fullName>
        <ecNumber evidence="12">2.1.1.372</ecNumber>
    </recommendedName>
    <alternativeName>
        <fullName evidence="4">Histone-lysine N-methyltransferase set9</fullName>
    </alternativeName>
    <alternativeName>
        <fullName evidence="13">SET domain protein 9</fullName>
    </alternativeName>
</protein>
<keyword evidence="9" id="KW-0949">S-adenosyl-L-methionine</keyword>
<evidence type="ECO:0000256" key="13">
    <source>
        <dbReference type="ARBA" id="ARBA00030653"/>
    </source>
</evidence>
<evidence type="ECO:0000313" key="17">
    <source>
        <dbReference type="EMBL" id="EDN93074.1"/>
    </source>
</evidence>
<accession>A7EUD2</accession>
<dbReference type="GO" id="GO:0005694">
    <property type="term" value="C:chromosome"/>
    <property type="evidence" value="ECO:0007669"/>
    <property type="project" value="UniProtKB-SubCell"/>
</dbReference>
<evidence type="ECO:0000256" key="6">
    <source>
        <dbReference type="ARBA" id="ARBA00022454"/>
    </source>
</evidence>
<dbReference type="EC" id="2.1.1.372" evidence="12"/>
<dbReference type="KEGG" id="ssl:SS1G_08939"/>
<dbReference type="SUPFAM" id="SSF82199">
    <property type="entry name" value="SET domain"/>
    <property type="match status" value="1"/>
</dbReference>
<dbReference type="Proteomes" id="UP000001312">
    <property type="component" value="Unassembled WGS sequence"/>
</dbReference>
<feature type="compositionally biased region" description="Low complexity" evidence="15">
    <location>
        <begin position="290"/>
        <end position="300"/>
    </location>
</feature>
<dbReference type="GeneID" id="5486457"/>
<dbReference type="InterPro" id="IPR039977">
    <property type="entry name" value="Suv4-20/Set9"/>
</dbReference>
<dbReference type="Gene3D" id="1.10.10.1700">
    <property type="entry name" value="Histone-lysine N-methyltransferase"/>
    <property type="match status" value="1"/>
</dbReference>
<dbReference type="InterPro" id="IPR025783">
    <property type="entry name" value="Set9_fungi"/>
</dbReference>
<keyword evidence="6" id="KW-0158">Chromosome</keyword>
<keyword evidence="18" id="KW-1185">Reference proteome</keyword>
<keyword evidence="10" id="KW-0156">Chromatin regulator</keyword>
<proteinExistence type="predicted"/>
<evidence type="ECO:0000256" key="3">
    <source>
        <dbReference type="ARBA" id="ARBA00004286"/>
    </source>
</evidence>
<feature type="compositionally biased region" description="Polar residues" evidence="15">
    <location>
        <begin position="335"/>
        <end position="344"/>
    </location>
</feature>
<sequence>MPPKANQLKKERLTLAQLCSYDDILTDALVDQVYYWTNIRKNRVAYHSSRGVREEDVTKILQNSVIIEKNTTKAESQLLALPGLNKFQQSLKSEKEKEDFRRHLKKYINIYLPDCPFEVSSTNRYTVVTHEAAIVARREIRKGEVVKYLCGIQVVMTPEEEAHINNSRRDFSIVMSSRNKAASLFLGPARFANHDCGANARLMTTGSAGMEIIAVRDIEIGEEITVTYGDSYFGEDNCECLCKTCEDNRENGWAQDTDDSNETIPKLSIEHEPTPLDTPGYSLRRRRRLPSSVSGSRSESMTPDVNLRPQVRKLPPRSRRSASSARNGRSFAMESPSSESTLPGSNVDEANDDNLLSLAKSLKRVPSGDDSAAATPKRRRVSQSIERSPLRLLRGLDESSPSETMKRPKNQLIVKVEEFTPTSFYGNISSTALPSSASESRRASITSSPSGEGTGETDATSVDEETIVVRDEKPASVGPKAKRQGYVKRGNHGGRRRGPLWEKEKLEKAKQSNKVSSVMQRAASAPREAVLVSPNTSRQHPALQDDADSSALSDLGSDMEIDDSTMTISKKLPQPKIRRRRRGVVPPPTTDLDHAPNVRIPGDYVLTHALLAEPASAWINCKICEEPFVQKDAYFTRSSCPRCERHSKLYGYMWPKTDKEGKHDEEERVLDHRTVHRFIKSSEEKDIRRRIGRGSTGSREVTKEASATPVVSAKGDGNKKPKGGLLKVYGRKSERTRRDRFTLDEVFALVFDIVLILYIRGRMYECNYCGKEWSGLVVYCVECRVERREKREERREKREERREKREERREKREERREKREERREKREERREKREERRDDICD</sequence>
<dbReference type="InterPro" id="IPR046341">
    <property type="entry name" value="SET_dom_sf"/>
</dbReference>
<feature type="compositionally biased region" description="Basic and acidic residues" evidence="15">
    <location>
        <begin position="499"/>
        <end position="510"/>
    </location>
</feature>
<evidence type="ECO:0000256" key="4">
    <source>
        <dbReference type="ARBA" id="ARBA00014232"/>
    </source>
</evidence>
<dbReference type="AlphaFoldDB" id="A7EUD2"/>
<gene>
    <name evidence="17" type="ORF">SS1G_08939</name>
</gene>
<feature type="compositionally biased region" description="Basic residues" evidence="15">
    <location>
        <begin position="480"/>
        <end position="498"/>
    </location>
</feature>
<comment type="catalytic activity">
    <reaction evidence="14">
        <text>L-lysyl(20)-[histone H4] + 3 S-adenosyl-L-methionine = N(6),N(6),N(6)-trimethyl-L-lysyl(20)-[histone H4] + 3 S-adenosyl-L-homocysteine + 3 H(+)</text>
        <dbReference type="Rhea" id="RHEA:64456"/>
        <dbReference type="Rhea" id="RHEA-COMP:15554"/>
        <dbReference type="Rhea" id="RHEA-COMP:15998"/>
        <dbReference type="ChEBI" id="CHEBI:15378"/>
        <dbReference type="ChEBI" id="CHEBI:29969"/>
        <dbReference type="ChEBI" id="CHEBI:57856"/>
        <dbReference type="ChEBI" id="CHEBI:59789"/>
        <dbReference type="ChEBI" id="CHEBI:61961"/>
        <dbReference type="EC" id="2.1.1.372"/>
    </reaction>
</comment>
<dbReference type="PANTHER" id="PTHR12977">
    <property type="entry name" value="SUPPRESSOR OF VARIEGATION 4-20-RELATED"/>
    <property type="match status" value="1"/>
</dbReference>
<feature type="region of interest" description="Disordered" evidence="15">
    <location>
        <begin position="691"/>
        <end position="728"/>
    </location>
</feature>
<comment type="subcellular location">
    <subcellularLocation>
        <location evidence="3">Chromosome</location>
    </subcellularLocation>
    <subcellularLocation>
        <location evidence="2">Nucleus</location>
    </subcellularLocation>
</comment>
<evidence type="ECO:0000256" key="14">
    <source>
        <dbReference type="ARBA" id="ARBA00048081"/>
    </source>
</evidence>
<feature type="domain" description="SET" evidence="16">
    <location>
        <begin position="115"/>
        <end position="229"/>
    </location>
</feature>
<dbReference type="GO" id="GO:0032259">
    <property type="term" value="P:methylation"/>
    <property type="evidence" value="ECO:0007669"/>
    <property type="project" value="UniProtKB-KW"/>
</dbReference>
<dbReference type="InterPro" id="IPR001214">
    <property type="entry name" value="SET_dom"/>
</dbReference>
<dbReference type="OMA" id="FANHDCG"/>
<evidence type="ECO:0000256" key="5">
    <source>
        <dbReference type="ARBA" id="ARBA00015413"/>
    </source>
</evidence>
<dbReference type="GO" id="GO:0042799">
    <property type="term" value="F:histone H4K20 methyltransferase activity"/>
    <property type="evidence" value="ECO:0000318"/>
    <property type="project" value="GO_Central"/>
</dbReference>
<dbReference type="STRING" id="665079.A7EUD2"/>
<evidence type="ECO:0000256" key="2">
    <source>
        <dbReference type="ARBA" id="ARBA00004123"/>
    </source>
</evidence>
<evidence type="ECO:0000256" key="8">
    <source>
        <dbReference type="ARBA" id="ARBA00022679"/>
    </source>
</evidence>
<evidence type="ECO:0000256" key="10">
    <source>
        <dbReference type="ARBA" id="ARBA00022853"/>
    </source>
</evidence>
<dbReference type="EMBL" id="CH476632">
    <property type="protein sequence ID" value="EDN93074.1"/>
    <property type="molecule type" value="Genomic_DNA"/>
</dbReference>
<evidence type="ECO:0000256" key="1">
    <source>
        <dbReference type="ARBA" id="ARBA00001984"/>
    </source>
</evidence>
<dbReference type="GO" id="GO:0140943">
    <property type="term" value="F:histone H4K20 trimethyltransferase activity"/>
    <property type="evidence" value="ECO:0007669"/>
    <property type="project" value="UniProtKB-EC"/>
</dbReference>
<dbReference type="CDD" id="cd10524">
    <property type="entry name" value="SET_Suv4-20-like"/>
    <property type="match status" value="1"/>
</dbReference>
<feature type="compositionally biased region" description="Low complexity" evidence="15">
    <location>
        <begin position="321"/>
        <end position="330"/>
    </location>
</feature>
<evidence type="ECO:0000256" key="7">
    <source>
        <dbReference type="ARBA" id="ARBA00022603"/>
    </source>
</evidence>
<keyword evidence="11" id="KW-0539">Nucleus</keyword>
<evidence type="ECO:0000256" key="9">
    <source>
        <dbReference type="ARBA" id="ARBA00022691"/>
    </source>
</evidence>
<feature type="region of interest" description="Disordered" evidence="15">
    <location>
        <begin position="575"/>
        <end position="596"/>
    </location>
</feature>
<keyword evidence="7" id="KW-0489">Methyltransferase</keyword>
<dbReference type="PANTHER" id="PTHR12977:SF4">
    <property type="entry name" value="HISTONE-LYSINE N-METHYLTRANSFERASE KMT5B"/>
    <property type="match status" value="1"/>
</dbReference>
<feature type="region of interest" description="Disordered" evidence="15">
    <location>
        <begin position="793"/>
        <end position="842"/>
    </location>
</feature>
<dbReference type="InParanoid" id="A7EUD2"/>
<evidence type="ECO:0000256" key="15">
    <source>
        <dbReference type="SAM" id="MobiDB-lite"/>
    </source>
</evidence>
<dbReference type="Pfam" id="PF00856">
    <property type="entry name" value="SET"/>
    <property type="match status" value="1"/>
</dbReference>
<dbReference type="RefSeq" id="XP_001590175.1">
    <property type="nucleotide sequence ID" value="XM_001590125.1"/>
</dbReference>
<keyword evidence="8" id="KW-0808">Transferase</keyword>
<evidence type="ECO:0000259" key="16">
    <source>
        <dbReference type="PROSITE" id="PS50280"/>
    </source>
</evidence>
<feature type="region of interest" description="Disordered" evidence="15">
    <location>
        <begin position="251"/>
        <end position="409"/>
    </location>
</feature>
<comment type="function">
    <text evidence="1">Histone methyltransferase that trimethylates 'Lys-20' of histone H4 to form H4K20me3.</text>
</comment>
<dbReference type="SMART" id="SM00317">
    <property type="entry name" value="SET"/>
    <property type="match status" value="1"/>
</dbReference>
<organism evidence="17 18">
    <name type="scientific">Sclerotinia sclerotiorum (strain ATCC 18683 / 1980 / Ss-1)</name>
    <name type="common">White mold</name>
    <name type="synonym">Whetzelinia sclerotiorum</name>
    <dbReference type="NCBI Taxonomy" id="665079"/>
    <lineage>
        <taxon>Eukaryota</taxon>
        <taxon>Fungi</taxon>
        <taxon>Dikarya</taxon>
        <taxon>Ascomycota</taxon>
        <taxon>Pezizomycotina</taxon>
        <taxon>Leotiomycetes</taxon>
        <taxon>Helotiales</taxon>
        <taxon>Sclerotiniaceae</taxon>
        <taxon>Sclerotinia</taxon>
    </lineage>
</organism>
<dbReference type="PROSITE" id="PS50280">
    <property type="entry name" value="SET"/>
    <property type="match status" value="1"/>
</dbReference>
<dbReference type="Gene3D" id="2.170.270.10">
    <property type="entry name" value="SET domain"/>
    <property type="match status" value="1"/>
</dbReference>
<evidence type="ECO:0000256" key="12">
    <source>
        <dbReference type="ARBA" id="ARBA00024057"/>
    </source>
</evidence>
<evidence type="ECO:0000256" key="11">
    <source>
        <dbReference type="ARBA" id="ARBA00023242"/>
    </source>
</evidence>
<feature type="region of interest" description="Disordered" evidence="15">
    <location>
        <begin position="431"/>
        <end position="553"/>
    </location>
</feature>
<dbReference type="GO" id="GO:0005634">
    <property type="term" value="C:nucleus"/>
    <property type="evidence" value="ECO:0000318"/>
    <property type="project" value="GO_Central"/>
</dbReference>
<name>A7EUD2_SCLS1</name>
<dbReference type="PROSITE" id="PS51567">
    <property type="entry name" value="SAM_MT43_SUVAR420_1"/>
    <property type="match status" value="1"/>
</dbReference>
<feature type="compositionally biased region" description="Basic residues" evidence="15">
    <location>
        <begin position="310"/>
        <end position="320"/>
    </location>
</feature>